<dbReference type="HOGENOM" id="CLU_026228_5_1_2"/>
<dbReference type="Pfam" id="PF12849">
    <property type="entry name" value="PBP_like_2"/>
    <property type="match status" value="1"/>
</dbReference>
<dbReference type="InterPro" id="IPR011862">
    <property type="entry name" value="Phos-bd"/>
</dbReference>
<dbReference type="AlphaFoldDB" id="A6UWP9"/>
<dbReference type="STRING" id="419665.Maeo_1345"/>
<dbReference type="InterPro" id="IPR050811">
    <property type="entry name" value="Phosphate_ABC_transporter"/>
</dbReference>
<dbReference type="OrthoDB" id="53390at2157"/>
<sequence>MLLFSGCVNSNDANINMDNPDNTMHTTTEISISMAGGTAVVPIAQETAKIFMKSNPNVKIEVVGGGSGFGINEIGEKRIDIGMAGRNIKSSEMEKYPDLIAYKIAVDGVALVVNKENIINNLTTEQLQKIYSKTITNWKEVGGNDEPINTYTRDELSGTRDTFWKLALNKNNISDKALVVASNGEMKAKVSADKNGIGYISVGYIDESVKPVALDGVSPTKENIKKGDYKVYRPLILITNGKPEPIVKEYIDYILSPEGQKIIVNKGFLPIN</sequence>
<evidence type="ECO:0000313" key="4">
    <source>
        <dbReference type="EMBL" id="ABR56921.1"/>
    </source>
</evidence>
<organism evidence="4 5">
    <name type="scientific">Methanococcus aeolicus (strain ATCC BAA-1280 / DSM 17508 / OCM 812 / Nankai-3)</name>
    <dbReference type="NCBI Taxonomy" id="419665"/>
    <lineage>
        <taxon>Archaea</taxon>
        <taxon>Methanobacteriati</taxon>
        <taxon>Methanobacteriota</taxon>
        <taxon>Methanomada group</taxon>
        <taxon>Methanococci</taxon>
        <taxon>Methanococcales</taxon>
        <taxon>Methanococcaceae</taxon>
        <taxon>Methanococcus</taxon>
    </lineage>
</organism>
<dbReference type="KEGG" id="mae:Maeo_1345"/>
<keyword evidence="2" id="KW-0732">Signal</keyword>
<accession>A6UWP9</accession>
<dbReference type="CDD" id="cd13653">
    <property type="entry name" value="PBP2_phosphate_like_1"/>
    <property type="match status" value="1"/>
</dbReference>
<dbReference type="eggNOG" id="arCOG00213">
    <property type="taxonomic scope" value="Archaea"/>
</dbReference>
<evidence type="ECO:0000256" key="1">
    <source>
        <dbReference type="ARBA" id="ARBA00022448"/>
    </source>
</evidence>
<evidence type="ECO:0000256" key="2">
    <source>
        <dbReference type="ARBA" id="ARBA00022729"/>
    </source>
</evidence>
<name>A6UWP9_META3</name>
<dbReference type="SUPFAM" id="SSF53850">
    <property type="entry name" value="Periplasmic binding protein-like II"/>
    <property type="match status" value="1"/>
</dbReference>
<dbReference type="NCBIfam" id="TIGR02136">
    <property type="entry name" value="ptsS_2"/>
    <property type="match status" value="1"/>
</dbReference>
<keyword evidence="1" id="KW-0813">Transport</keyword>
<dbReference type="GeneID" id="5327589"/>
<gene>
    <name evidence="4" type="ordered locus">Maeo_1345</name>
</gene>
<protein>
    <submittedName>
        <fullName evidence="4">Phosphate binding protein</fullName>
    </submittedName>
</protein>
<proteinExistence type="predicted"/>
<dbReference type="GO" id="GO:0042301">
    <property type="term" value="F:phosphate ion binding"/>
    <property type="evidence" value="ECO:0007669"/>
    <property type="project" value="InterPro"/>
</dbReference>
<dbReference type="EMBL" id="CP000743">
    <property type="protein sequence ID" value="ABR56921.1"/>
    <property type="molecule type" value="Genomic_DNA"/>
</dbReference>
<dbReference type="PANTHER" id="PTHR30570">
    <property type="entry name" value="PERIPLASMIC PHOSPHATE BINDING COMPONENT OF PHOSPHATE ABC TRANSPORTER"/>
    <property type="match status" value="1"/>
</dbReference>
<dbReference type="InterPro" id="IPR024370">
    <property type="entry name" value="PBP_domain"/>
</dbReference>
<dbReference type="PANTHER" id="PTHR30570:SF1">
    <property type="entry name" value="PHOSPHATE-BINDING PROTEIN PSTS"/>
    <property type="match status" value="1"/>
</dbReference>
<keyword evidence="5" id="KW-1185">Reference proteome</keyword>
<feature type="domain" description="PBP" evidence="3">
    <location>
        <begin position="27"/>
        <end position="258"/>
    </location>
</feature>
<evidence type="ECO:0000313" key="5">
    <source>
        <dbReference type="Proteomes" id="UP000001106"/>
    </source>
</evidence>
<dbReference type="Gene3D" id="3.40.190.10">
    <property type="entry name" value="Periplasmic binding protein-like II"/>
    <property type="match status" value="2"/>
</dbReference>
<dbReference type="RefSeq" id="WP_011974053.1">
    <property type="nucleotide sequence ID" value="NC_009635.1"/>
</dbReference>
<evidence type="ECO:0000259" key="3">
    <source>
        <dbReference type="Pfam" id="PF12849"/>
    </source>
</evidence>
<reference evidence="4" key="1">
    <citation type="submission" date="2007-06" db="EMBL/GenBank/DDBJ databases">
        <title>Complete sequence of Methanococcus aeolicus Nankai-3.</title>
        <authorList>
            <consortium name="US DOE Joint Genome Institute"/>
            <person name="Copeland A."/>
            <person name="Lucas S."/>
            <person name="Lapidus A."/>
            <person name="Barry K."/>
            <person name="Glavina del Rio T."/>
            <person name="Dalin E."/>
            <person name="Tice H."/>
            <person name="Pitluck S."/>
            <person name="Chain P."/>
            <person name="Malfatti S."/>
            <person name="Shin M."/>
            <person name="Vergez L."/>
            <person name="Schmutz J."/>
            <person name="Larimer F."/>
            <person name="Land M."/>
            <person name="Hauser L."/>
            <person name="Kyrpides N."/>
            <person name="Lykidis A."/>
            <person name="Sieprawska-Lupa M."/>
            <person name="Whitman W.B."/>
            <person name="Richardson P."/>
        </authorList>
    </citation>
    <scope>NUCLEOTIDE SEQUENCE [LARGE SCALE GENOMIC DNA]</scope>
    <source>
        <strain evidence="4">Nankai-3</strain>
    </source>
</reference>
<dbReference type="Proteomes" id="UP000001106">
    <property type="component" value="Chromosome"/>
</dbReference>